<name>A0ABW1QY02_9ACTN</name>
<dbReference type="SUPFAM" id="SSF54810">
    <property type="entry name" value="GMP synthetase C-terminal dimerisation domain"/>
    <property type="match status" value="1"/>
</dbReference>
<evidence type="ECO:0000256" key="7">
    <source>
        <dbReference type="ARBA" id="ARBA00022840"/>
    </source>
</evidence>
<dbReference type="EC" id="6.3.5.2" evidence="9"/>
<keyword evidence="8 9" id="KW-0315">Glutamine amidotransferase</keyword>
<keyword evidence="13" id="KW-1185">Reference proteome</keyword>
<dbReference type="InterPro" id="IPR022955">
    <property type="entry name" value="GMP_synthase"/>
</dbReference>
<evidence type="ECO:0000256" key="3">
    <source>
        <dbReference type="ARBA" id="ARBA00022598"/>
    </source>
</evidence>
<dbReference type="NCBIfam" id="NF000848">
    <property type="entry name" value="PRK00074.1"/>
    <property type="match status" value="1"/>
</dbReference>
<proteinExistence type="inferred from homology"/>
<evidence type="ECO:0000256" key="10">
    <source>
        <dbReference type="PROSITE-ProRule" id="PRU00886"/>
    </source>
</evidence>
<dbReference type="PRINTS" id="PR00099">
    <property type="entry name" value="CPSGATASE"/>
</dbReference>
<dbReference type="PROSITE" id="PS51273">
    <property type="entry name" value="GATASE_TYPE_1"/>
    <property type="match status" value="1"/>
</dbReference>
<dbReference type="HAMAP" id="MF_00344">
    <property type="entry name" value="GMP_synthase"/>
    <property type="match status" value="1"/>
</dbReference>
<keyword evidence="5 9" id="KW-0332">GMP biosynthesis</keyword>
<evidence type="ECO:0000256" key="1">
    <source>
        <dbReference type="ARBA" id="ARBA00002332"/>
    </source>
</evidence>
<feature type="active site" evidence="9">
    <location>
        <position position="173"/>
    </location>
</feature>
<dbReference type="SUPFAM" id="SSF52317">
    <property type="entry name" value="Class I glutamine amidotransferase-like"/>
    <property type="match status" value="1"/>
</dbReference>
<feature type="binding site" evidence="10">
    <location>
        <begin position="228"/>
        <end position="234"/>
    </location>
    <ligand>
        <name>ATP</name>
        <dbReference type="ChEBI" id="CHEBI:30616"/>
    </ligand>
</feature>
<dbReference type="NCBIfam" id="TIGR00888">
    <property type="entry name" value="guaA_Nterm"/>
    <property type="match status" value="1"/>
</dbReference>
<dbReference type="InterPro" id="IPR004739">
    <property type="entry name" value="GMP_synth_GATase"/>
</dbReference>
<feature type="active site" evidence="9">
    <location>
        <position position="175"/>
    </location>
</feature>
<dbReference type="PANTHER" id="PTHR11922">
    <property type="entry name" value="GMP SYNTHASE-RELATED"/>
    <property type="match status" value="1"/>
</dbReference>
<dbReference type="PANTHER" id="PTHR11922:SF2">
    <property type="entry name" value="GMP SYNTHASE [GLUTAMINE-HYDROLYZING]"/>
    <property type="match status" value="1"/>
</dbReference>
<keyword evidence="4 9" id="KW-0547">Nucleotide-binding</keyword>
<dbReference type="Proteomes" id="UP001596098">
    <property type="component" value="Unassembled WGS sequence"/>
</dbReference>
<gene>
    <name evidence="9 12" type="primary">guaA</name>
    <name evidence="12" type="ORF">ACFPWU_11795</name>
</gene>
<dbReference type="CDD" id="cd01997">
    <property type="entry name" value="GMP_synthase_C"/>
    <property type="match status" value="1"/>
</dbReference>
<accession>A0ABW1QY02</accession>
<protein>
    <recommendedName>
        <fullName evidence="9">GMP synthase [glutamine-hydrolyzing]</fullName>
        <ecNumber evidence="9">6.3.5.2</ecNumber>
    </recommendedName>
    <alternativeName>
        <fullName evidence="9">GMP synthetase</fullName>
    </alternativeName>
    <alternativeName>
        <fullName evidence="9">Glutamine amidotransferase</fullName>
    </alternativeName>
</protein>
<dbReference type="CDD" id="cd01742">
    <property type="entry name" value="GATase1_GMP_Synthase"/>
    <property type="match status" value="1"/>
</dbReference>
<dbReference type="PRINTS" id="PR00096">
    <property type="entry name" value="GATASE"/>
</dbReference>
<dbReference type="EMBL" id="JBHSQI010000005">
    <property type="protein sequence ID" value="MFC6154341.1"/>
    <property type="molecule type" value="Genomic_DNA"/>
</dbReference>
<dbReference type="PRINTS" id="PR00097">
    <property type="entry name" value="ANTSNTHASEII"/>
</dbReference>
<evidence type="ECO:0000256" key="8">
    <source>
        <dbReference type="ARBA" id="ARBA00022962"/>
    </source>
</evidence>
<dbReference type="Pfam" id="PF02540">
    <property type="entry name" value="NAD_synthase"/>
    <property type="match status" value="1"/>
</dbReference>
<keyword evidence="6 9" id="KW-0658">Purine biosynthesis</keyword>
<dbReference type="RefSeq" id="WP_128221485.1">
    <property type="nucleotide sequence ID" value="NZ_CP034929.1"/>
</dbReference>
<dbReference type="Pfam" id="PF00117">
    <property type="entry name" value="GATase"/>
    <property type="match status" value="1"/>
</dbReference>
<comment type="catalytic activity">
    <reaction evidence="9">
        <text>XMP + L-glutamine + ATP + H2O = GMP + L-glutamate + AMP + diphosphate + 2 H(+)</text>
        <dbReference type="Rhea" id="RHEA:11680"/>
        <dbReference type="ChEBI" id="CHEBI:15377"/>
        <dbReference type="ChEBI" id="CHEBI:15378"/>
        <dbReference type="ChEBI" id="CHEBI:29985"/>
        <dbReference type="ChEBI" id="CHEBI:30616"/>
        <dbReference type="ChEBI" id="CHEBI:33019"/>
        <dbReference type="ChEBI" id="CHEBI:57464"/>
        <dbReference type="ChEBI" id="CHEBI:58115"/>
        <dbReference type="ChEBI" id="CHEBI:58359"/>
        <dbReference type="ChEBI" id="CHEBI:456215"/>
        <dbReference type="EC" id="6.3.5.2"/>
    </reaction>
</comment>
<dbReference type="SUPFAM" id="SSF52402">
    <property type="entry name" value="Adenine nucleotide alpha hydrolases-like"/>
    <property type="match status" value="1"/>
</dbReference>
<dbReference type="Gene3D" id="3.40.50.880">
    <property type="match status" value="1"/>
</dbReference>
<dbReference type="GO" id="GO:0003922">
    <property type="term" value="F:GMP synthase (glutamine-hydrolyzing) activity"/>
    <property type="evidence" value="ECO:0007669"/>
    <property type="project" value="UniProtKB-EC"/>
</dbReference>
<comment type="subunit">
    <text evidence="9">Homodimer.</text>
</comment>
<evidence type="ECO:0000259" key="11">
    <source>
        <dbReference type="PROSITE" id="PS51553"/>
    </source>
</evidence>
<comment type="function">
    <text evidence="1 9">Catalyzes the synthesis of GMP from XMP.</text>
</comment>
<evidence type="ECO:0000313" key="13">
    <source>
        <dbReference type="Proteomes" id="UP001596098"/>
    </source>
</evidence>
<evidence type="ECO:0000256" key="2">
    <source>
        <dbReference type="ARBA" id="ARBA00005153"/>
    </source>
</evidence>
<dbReference type="Gene3D" id="3.40.50.620">
    <property type="entry name" value="HUPs"/>
    <property type="match status" value="1"/>
</dbReference>
<evidence type="ECO:0000256" key="4">
    <source>
        <dbReference type="ARBA" id="ARBA00022741"/>
    </source>
</evidence>
<dbReference type="NCBIfam" id="TIGR00884">
    <property type="entry name" value="guaA_Cterm"/>
    <property type="match status" value="1"/>
</dbReference>
<evidence type="ECO:0000256" key="9">
    <source>
        <dbReference type="HAMAP-Rule" id="MF_00344"/>
    </source>
</evidence>
<comment type="pathway">
    <text evidence="2 9">Purine metabolism; GMP biosynthesis; GMP from XMP (L-Gln route): step 1/1.</text>
</comment>
<organism evidence="12 13">
    <name type="scientific">Nocardioides yefusunii</name>
    <dbReference type="NCBI Taxonomy" id="2500546"/>
    <lineage>
        <taxon>Bacteria</taxon>
        <taxon>Bacillati</taxon>
        <taxon>Actinomycetota</taxon>
        <taxon>Actinomycetes</taxon>
        <taxon>Propionibacteriales</taxon>
        <taxon>Nocardioidaceae</taxon>
        <taxon>Nocardioides</taxon>
    </lineage>
</organism>
<sequence>MSATSEHDLVLVVDFGAQYAQLIARRVREARVYSEIVPHTLPVEEMLAKKPKAIILSGGPSSVYAEGAPSIDTSLFEADLPVFGMCYGFQLMAQGLGGTVDNNGYREYGRTPVTISEPGTLLADMPVAHNVWMSHGDSVSQAPEGFTVLASTEGTPVAAFENVERGFAGVQWHPEVLHSDHGQRVLEHFLWNIAGCRKTWTIGNIAEEQIARIKEQIGETGRAICGLSGGVDSAVAAAIVTKAIGDRLTCVYVDHGLMRKDETEQIERDFVAATGAKLVVVDAEEQFLTALAGVSEPEAKRKIIGREFIRTFEKAQADIIAAAPEGTTVGFLVQGTLYPDVVESGHGSGTSTIKSHHNVGGLPEDMEFELVEPLRTLFKDEVRAVGAQLGLPQEIVKRQPFPGPGLGIRIIGEVTKDRLDLLREADAIAREELTKSGLDDTIWQMPVVLLADVRSVGVQGDGRTYGHPIVLRPVTSEDAMTADWARLPYELLERISTRITNEVKDVNRVTVDITSKPPGTIEWE</sequence>
<keyword evidence="3 9" id="KW-0436">Ligase</keyword>
<evidence type="ECO:0000256" key="5">
    <source>
        <dbReference type="ARBA" id="ARBA00022749"/>
    </source>
</evidence>
<dbReference type="Gene3D" id="3.30.300.10">
    <property type="match status" value="1"/>
</dbReference>
<reference evidence="13" key="1">
    <citation type="journal article" date="2019" name="Int. J. Syst. Evol. Microbiol.">
        <title>The Global Catalogue of Microorganisms (GCM) 10K type strain sequencing project: providing services to taxonomists for standard genome sequencing and annotation.</title>
        <authorList>
            <consortium name="The Broad Institute Genomics Platform"/>
            <consortium name="The Broad Institute Genome Sequencing Center for Infectious Disease"/>
            <person name="Wu L."/>
            <person name="Ma J."/>
        </authorList>
    </citation>
    <scope>NUCLEOTIDE SEQUENCE [LARGE SCALE GENOMIC DNA]</scope>
    <source>
        <strain evidence="13">DFY28</strain>
    </source>
</reference>
<evidence type="ECO:0000256" key="6">
    <source>
        <dbReference type="ARBA" id="ARBA00022755"/>
    </source>
</evidence>
<dbReference type="InterPro" id="IPR022310">
    <property type="entry name" value="NAD/GMP_synthase"/>
</dbReference>
<feature type="active site" description="Nucleophile" evidence="9">
    <location>
        <position position="86"/>
    </location>
</feature>
<evidence type="ECO:0000313" key="12">
    <source>
        <dbReference type="EMBL" id="MFC6154341.1"/>
    </source>
</evidence>
<dbReference type="InterPro" id="IPR001674">
    <property type="entry name" value="GMP_synth_C"/>
</dbReference>
<dbReference type="InterPro" id="IPR029062">
    <property type="entry name" value="Class_I_gatase-like"/>
</dbReference>
<feature type="domain" description="GMPS ATP-PPase" evidence="11">
    <location>
        <begin position="200"/>
        <end position="398"/>
    </location>
</feature>
<comment type="caution">
    <text evidence="12">The sequence shown here is derived from an EMBL/GenBank/DDBJ whole genome shotgun (WGS) entry which is preliminary data.</text>
</comment>
<dbReference type="InterPro" id="IPR017926">
    <property type="entry name" value="GATASE"/>
</dbReference>
<dbReference type="InterPro" id="IPR014729">
    <property type="entry name" value="Rossmann-like_a/b/a_fold"/>
</dbReference>
<dbReference type="Pfam" id="PF00958">
    <property type="entry name" value="GMP_synt_C"/>
    <property type="match status" value="1"/>
</dbReference>
<dbReference type="InterPro" id="IPR025777">
    <property type="entry name" value="GMPS_ATP_PPase_dom"/>
</dbReference>
<keyword evidence="7 9" id="KW-0067">ATP-binding</keyword>
<dbReference type="PROSITE" id="PS51553">
    <property type="entry name" value="GMPS_ATP_PPASE"/>
    <property type="match status" value="1"/>
</dbReference>